<dbReference type="Pfam" id="PF13410">
    <property type="entry name" value="GST_C_2"/>
    <property type="match status" value="1"/>
</dbReference>
<reference evidence="2" key="1">
    <citation type="submission" date="2020-10" db="EMBL/GenBank/DDBJ databases">
        <authorList>
            <person name="Castelo-Branco R."/>
            <person name="Eusebio N."/>
            <person name="Adriana R."/>
            <person name="Vieira A."/>
            <person name="Brugerolle De Fraissinette N."/>
            <person name="Rezende De Castro R."/>
            <person name="Schneider M.P."/>
            <person name="Vasconcelos V."/>
            <person name="Leao P.N."/>
        </authorList>
    </citation>
    <scope>NUCLEOTIDE SEQUENCE</scope>
    <source>
        <strain evidence="2">LEGE 11480</strain>
    </source>
</reference>
<gene>
    <name evidence="2" type="ORF">IQ266_21080</name>
</gene>
<dbReference type="GO" id="GO:0006749">
    <property type="term" value="P:glutathione metabolic process"/>
    <property type="evidence" value="ECO:0007669"/>
    <property type="project" value="TreeGrafter"/>
</dbReference>
<proteinExistence type="predicted"/>
<accession>A0A928Z650</accession>
<protein>
    <submittedName>
        <fullName evidence="2">Glutathione S-transferase family protein</fullName>
    </submittedName>
</protein>
<dbReference type="PANTHER" id="PTHR42673:SF4">
    <property type="entry name" value="MALEYLACETOACETATE ISOMERASE"/>
    <property type="match status" value="1"/>
</dbReference>
<dbReference type="PROSITE" id="PS50404">
    <property type="entry name" value="GST_NTER"/>
    <property type="match status" value="1"/>
</dbReference>
<dbReference type="InterPro" id="IPR036249">
    <property type="entry name" value="Thioredoxin-like_sf"/>
</dbReference>
<evidence type="ECO:0000313" key="2">
    <source>
        <dbReference type="EMBL" id="MBE9032238.1"/>
    </source>
</evidence>
<comment type="caution">
    <text evidence="2">The sequence shown here is derived from an EMBL/GenBank/DDBJ whole genome shotgun (WGS) entry which is preliminary data.</text>
</comment>
<dbReference type="InterPro" id="IPR036282">
    <property type="entry name" value="Glutathione-S-Trfase_C_sf"/>
</dbReference>
<dbReference type="SUPFAM" id="SSF52833">
    <property type="entry name" value="Thioredoxin-like"/>
    <property type="match status" value="1"/>
</dbReference>
<dbReference type="CDD" id="cd00299">
    <property type="entry name" value="GST_C_family"/>
    <property type="match status" value="1"/>
</dbReference>
<evidence type="ECO:0000259" key="1">
    <source>
        <dbReference type="PROSITE" id="PS50404"/>
    </source>
</evidence>
<dbReference type="Proteomes" id="UP000625316">
    <property type="component" value="Unassembled WGS sequence"/>
</dbReference>
<dbReference type="CDD" id="cd00570">
    <property type="entry name" value="GST_N_family"/>
    <property type="match status" value="1"/>
</dbReference>
<dbReference type="GO" id="GO:0006559">
    <property type="term" value="P:L-phenylalanine catabolic process"/>
    <property type="evidence" value="ECO:0007669"/>
    <property type="project" value="TreeGrafter"/>
</dbReference>
<dbReference type="GO" id="GO:0016034">
    <property type="term" value="F:maleylacetoacetate isomerase activity"/>
    <property type="evidence" value="ECO:0007669"/>
    <property type="project" value="TreeGrafter"/>
</dbReference>
<evidence type="ECO:0000313" key="3">
    <source>
        <dbReference type="Proteomes" id="UP000625316"/>
    </source>
</evidence>
<organism evidence="2 3">
    <name type="scientific">Romeriopsis navalis LEGE 11480</name>
    <dbReference type="NCBI Taxonomy" id="2777977"/>
    <lineage>
        <taxon>Bacteria</taxon>
        <taxon>Bacillati</taxon>
        <taxon>Cyanobacteriota</taxon>
        <taxon>Cyanophyceae</taxon>
        <taxon>Leptolyngbyales</taxon>
        <taxon>Leptolyngbyaceae</taxon>
        <taxon>Romeriopsis</taxon>
        <taxon>Romeriopsis navalis</taxon>
    </lineage>
</organism>
<dbReference type="Pfam" id="PF13417">
    <property type="entry name" value="GST_N_3"/>
    <property type="match status" value="1"/>
</dbReference>
<dbReference type="PANTHER" id="PTHR42673">
    <property type="entry name" value="MALEYLACETOACETATE ISOMERASE"/>
    <property type="match status" value="1"/>
</dbReference>
<feature type="domain" description="GST N-terminal" evidence="1">
    <location>
        <begin position="1"/>
        <end position="78"/>
    </location>
</feature>
<dbReference type="Gene3D" id="3.40.30.10">
    <property type="entry name" value="Glutaredoxin"/>
    <property type="match status" value="1"/>
</dbReference>
<dbReference type="InterPro" id="IPR004045">
    <property type="entry name" value="Glutathione_S-Trfase_N"/>
</dbReference>
<dbReference type="SUPFAM" id="SSF47616">
    <property type="entry name" value="GST C-terminal domain-like"/>
    <property type="match status" value="1"/>
</dbReference>
<keyword evidence="3" id="KW-1185">Reference proteome</keyword>
<dbReference type="AlphaFoldDB" id="A0A928Z650"/>
<name>A0A928Z650_9CYAN</name>
<dbReference type="GO" id="GO:0004364">
    <property type="term" value="F:glutathione transferase activity"/>
    <property type="evidence" value="ECO:0007669"/>
    <property type="project" value="TreeGrafter"/>
</dbReference>
<dbReference type="Gene3D" id="1.20.1050.10">
    <property type="match status" value="1"/>
</dbReference>
<sequence>MLELHQFEASHYAEKVRLILDYKGLAYTKVEVVPGIGQLELFQKTGQRQVPVLKDEDIYIADSTAIAEYLDRKYPEKPVIPTDPKQKALCMIMEQWADDVLGLDARKGLIACLSQNPNFRTAFLPAITPPPVKSLLSGLPVNLLGNLGAPVGLGADSVRETIKHDLRYLSAILADQAYLLGDQPTLADFAVAGLTMYIKVPMGSYLNLPEGIKGEGVPGVSDSPEFDAFWAWRDKLYADFRDGTATTAVSNSDSQRPTSISID</sequence>
<dbReference type="EMBL" id="JADEXQ010000094">
    <property type="protein sequence ID" value="MBE9032238.1"/>
    <property type="molecule type" value="Genomic_DNA"/>
</dbReference>